<organism evidence="1 2">
    <name type="scientific">Phytophthora nicotianae</name>
    <name type="common">Potato buckeye rot agent</name>
    <name type="synonym">Phytophthora parasitica</name>
    <dbReference type="NCBI Taxonomy" id="4792"/>
    <lineage>
        <taxon>Eukaryota</taxon>
        <taxon>Sar</taxon>
        <taxon>Stramenopiles</taxon>
        <taxon>Oomycota</taxon>
        <taxon>Peronosporomycetes</taxon>
        <taxon>Peronosporales</taxon>
        <taxon>Peronosporaceae</taxon>
        <taxon>Phytophthora</taxon>
    </lineage>
</organism>
<name>A0A0W8DXC7_PHYNI</name>
<dbReference type="OrthoDB" id="113382at2759"/>
<reference evidence="1 2" key="1">
    <citation type="submission" date="2015-11" db="EMBL/GenBank/DDBJ databases">
        <title>Genomes and virulence difference between two physiological races of Phytophthora nicotianae.</title>
        <authorList>
            <person name="Liu H."/>
            <person name="Ma X."/>
            <person name="Yu H."/>
            <person name="Fang D."/>
            <person name="Li Y."/>
            <person name="Wang X."/>
            <person name="Wang W."/>
            <person name="Dong Y."/>
            <person name="Xiao B."/>
        </authorList>
    </citation>
    <scope>NUCLEOTIDE SEQUENCE [LARGE SCALE GENOMIC DNA]</scope>
    <source>
        <strain evidence="2">race 0</strain>
    </source>
</reference>
<dbReference type="Proteomes" id="UP000052943">
    <property type="component" value="Unassembled WGS sequence"/>
</dbReference>
<accession>A0A0W8DXC7</accession>
<protein>
    <submittedName>
        <fullName evidence="1">Uncharacterized protein</fullName>
    </submittedName>
</protein>
<evidence type="ECO:0000313" key="1">
    <source>
        <dbReference type="EMBL" id="KUG01055.1"/>
    </source>
</evidence>
<evidence type="ECO:0000313" key="2">
    <source>
        <dbReference type="Proteomes" id="UP000052943"/>
    </source>
</evidence>
<gene>
    <name evidence="1" type="ORF">AM587_10013947</name>
</gene>
<dbReference type="AlphaFoldDB" id="A0A0W8DXC7"/>
<proteinExistence type="predicted"/>
<comment type="caution">
    <text evidence="1">The sequence shown here is derived from an EMBL/GenBank/DDBJ whole genome shotgun (WGS) entry which is preliminary data.</text>
</comment>
<dbReference type="EMBL" id="LNFO01000476">
    <property type="protein sequence ID" value="KUG01055.1"/>
    <property type="molecule type" value="Genomic_DNA"/>
</dbReference>
<sequence>MDTIDADILAQFLRECEPPTPPSASSSSCLGPVPTNFISSSSEEFPTSFGRALQLEEDDKQALLDALDAYATSVPSVSSDQNEIVIKTRSQTLEEIEAQKLAIQRENAIKRRNRHRARVKAEWQTLRLQCSELNDQLTALKRARLSTSDDATRLKWQAIVSKELAKRVQAEAQQKRVRAHIERQAAVIQKLQEVIESVTILSQAF</sequence>